<evidence type="ECO:0000313" key="3">
    <source>
        <dbReference type="Proteomes" id="UP000002383"/>
    </source>
</evidence>
<sequence length="312" mass="34151" precursor="true">MKHSRSAFSWLVRAACVWMLLSFSLVHAQDGENLKPFVLGAVYEGPISAHLDNTRTALEGQGFRVVGEYQPYDGAHILIVTSDELLQVAAASERGGYIAPLRVSLTEVSGNTQIAYVNPIYLRHAYRLNGELFSVSARLAGALGQREFFGSEAGLPPDQLQRYNYTFGMEYFTDPYRLASYRSHADAVAAVERGLAANAGGVSKVYRLDIPGTQMTVFGVSMSQARGGASAHMDDAHQMSIVDFQGMKSTAYLPYEILVIGGEVEALHMRFRMAVHFPDLKMMGANSFMRLRRSPNAIGEALTKAAGGEVQR</sequence>
<dbReference type="OrthoDB" id="9814711at2"/>
<evidence type="ECO:0000256" key="1">
    <source>
        <dbReference type="SAM" id="SignalP"/>
    </source>
</evidence>
<feature type="signal peptide" evidence="1">
    <location>
        <begin position="1"/>
        <end position="28"/>
    </location>
</feature>
<protein>
    <submittedName>
        <fullName evidence="2">Uncharacterized protein</fullName>
    </submittedName>
</protein>
<dbReference type="AlphaFoldDB" id="B8GUG1"/>
<keyword evidence="3" id="KW-1185">Reference proteome</keyword>
<accession>B8GUG1</accession>
<dbReference type="RefSeq" id="WP_012638759.1">
    <property type="nucleotide sequence ID" value="NC_011901.1"/>
</dbReference>
<proteinExistence type="predicted"/>
<feature type="chain" id="PRO_5002872959" evidence="1">
    <location>
        <begin position="29"/>
        <end position="312"/>
    </location>
</feature>
<organism evidence="2 3">
    <name type="scientific">Thioalkalivibrio sulfidiphilus (strain HL-EbGR7)</name>
    <dbReference type="NCBI Taxonomy" id="396588"/>
    <lineage>
        <taxon>Bacteria</taxon>
        <taxon>Pseudomonadati</taxon>
        <taxon>Pseudomonadota</taxon>
        <taxon>Gammaproteobacteria</taxon>
        <taxon>Chromatiales</taxon>
        <taxon>Ectothiorhodospiraceae</taxon>
        <taxon>Thioalkalivibrio</taxon>
    </lineage>
</organism>
<dbReference type="EMBL" id="CP001339">
    <property type="protein sequence ID" value="ACL73281.1"/>
    <property type="molecule type" value="Genomic_DNA"/>
</dbReference>
<dbReference type="eggNOG" id="COG3439">
    <property type="taxonomic scope" value="Bacteria"/>
</dbReference>
<evidence type="ECO:0000313" key="2">
    <source>
        <dbReference type="EMBL" id="ACL73281.1"/>
    </source>
</evidence>
<name>B8GUG1_THISH</name>
<dbReference type="InterPro" id="IPR035923">
    <property type="entry name" value="TT1751-like_sf"/>
</dbReference>
<dbReference type="HOGENOM" id="CLU_077635_0_0_6"/>
<reference evidence="2 3" key="1">
    <citation type="journal article" date="2011" name="Stand. Genomic Sci.">
        <title>Complete genome sequence of 'Thioalkalivibrio sulfidophilus' HL-EbGr7.</title>
        <authorList>
            <person name="Muyzer G."/>
            <person name="Sorokin D.Y."/>
            <person name="Mavromatis K."/>
            <person name="Lapidus A."/>
            <person name="Clum A."/>
            <person name="Ivanova N."/>
            <person name="Pati A."/>
            <person name="d'Haeseleer P."/>
            <person name="Woyke T."/>
            <person name="Kyrpides N.C."/>
        </authorList>
    </citation>
    <scope>NUCLEOTIDE SEQUENCE [LARGE SCALE GENOMIC DNA]</scope>
    <source>
        <strain evidence="2 3">HL-EbGR7</strain>
    </source>
</reference>
<gene>
    <name evidence="2" type="ordered locus">Tgr7_2201</name>
</gene>
<keyword evidence="1" id="KW-0732">Signal</keyword>
<dbReference type="KEGG" id="tgr:Tgr7_2201"/>
<dbReference type="SUPFAM" id="SSF103247">
    <property type="entry name" value="TT1751-like"/>
    <property type="match status" value="1"/>
</dbReference>
<dbReference type="Proteomes" id="UP000002383">
    <property type="component" value="Chromosome"/>
</dbReference>
<dbReference type="STRING" id="396588.Tgr7_2201"/>